<accession>A0A086SZR7</accession>
<evidence type="ECO:0000313" key="2">
    <source>
        <dbReference type="Proteomes" id="UP000029964"/>
    </source>
</evidence>
<evidence type="ECO:0000313" key="1">
    <source>
        <dbReference type="EMBL" id="KFH42599.1"/>
    </source>
</evidence>
<gene>
    <name evidence="1" type="ORF">ACRE_066770</name>
</gene>
<comment type="caution">
    <text evidence="1">The sequence shown here is derived from an EMBL/GenBank/DDBJ whole genome shotgun (WGS) entry which is preliminary data.</text>
</comment>
<reference evidence="2" key="1">
    <citation type="journal article" date="2014" name="Genome Announc.">
        <title>Genome sequence and annotation of Acremonium chrysogenum, producer of the beta-lactam antibiotic cephalosporin C.</title>
        <authorList>
            <person name="Terfehr D."/>
            <person name="Dahlmann T.A."/>
            <person name="Specht T."/>
            <person name="Zadra I."/>
            <person name="Kuernsteiner H."/>
            <person name="Kueck U."/>
        </authorList>
    </citation>
    <scope>NUCLEOTIDE SEQUENCE [LARGE SCALE GENOMIC DNA]</scope>
    <source>
        <strain evidence="2">ATCC 11550 / CBS 779.69 / DSM 880 / IAM 14645 / JCM 23072 / IMI 49137</strain>
    </source>
</reference>
<dbReference type="Proteomes" id="UP000029964">
    <property type="component" value="Unassembled WGS sequence"/>
</dbReference>
<name>A0A086SZR7_HAPC1</name>
<proteinExistence type="predicted"/>
<protein>
    <submittedName>
        <fullName evidence="1">Uncharacterized protein</fullName>
    </submittedName>
</protein>
<organism evidence="1 2">
    <name type="scientific">Hapsidospora chrysogenum (strain ATCC 11550 / CBS 779.69 / DSM 880 / IAM 14645 / JCM 23072 / IMI 49137)</name>
    <name type="common">Acremonium chrysogenum</name>
    <dbReference type="NCBI Taxonomy" id="857340"/>
    <lineage>
        <taxon>Eukaryota</taxon>
        <taxon>Fungi</taxon>
        <taxon>Dikarya</taxon>
        <taxon>Ascomycota</taxon>
        <taxon>Pezizomycotina</taxon>
        <taxon>Sordariomycetes</taxon>
        <taxon>Hypocreomycetidae</taxon>
        <taxon>Hypocreales</taxon>
        <taxon>Bionectriaceae</taxon>
        <taxon>Hapsidospora</taxon>
    </lineage>
</organism>
<sequence>MARRRREEVEVATHKGRVMVIHDGRSRLSFAAHGDQGDQAEATAKGEGRWAARASKQAAAVGGRASRDRIG</sequence>
<keyword evidence="2" id="KW-1185">Reference proteome</keyword>
<dbReference type="EMBL" id="JPKY01000090">
    <property type="protein sequence ID" value="KFH42599.1"/>
    <property type="molecule type" value="Genomic_DNA"/>
</dbReference>
<dbReference type="HOGENOM" id="CLU_2739420_0_0_1"/>
<dbReference type="AlphaFoldDB" id="A0A086SZR7"/>